<evidence type="ECO:0000313" key="3">
    <source>
        <dbReference type="Proteomes" id="UP001612415"/>
    </source>
</evidence>
<name>A0ABW7YHV7_STRCE</name>
<evidence type="ECO:0000256" key="1">
    <source>
        <dbReference type="SAM" id="MobiDB-lite"/>
    </source>
</evidence>
<comment type="caution">
    <text evidence="2">The sequence shown here is derived from an EMBL/GenBank/DDBJ whole genome shotgun (WGS) entry which is preliminary data.</text>
</comment>
<feature type="region of interest" description="Disordered" evidence="1">
    <location>
        <begin position="16"/>
        <end position="40"/>
    </location>
</feature>
<sequence length="78" mass="8365">MSVEDIDAQARTVCGQRRLSRSSMPPIPEQRSWTPWEGVGPGAGILGDIAGRRVLDIGSVAGHHAVHLQAEPTRPKNS</sequence>
<gene>
    <name evidence="2" type="ORF">ACIA8P_46855</name>
</gene>
<evidence type="ECO:0000313" key="2">
    <source>
        <dbReference type="EMBL" id="MFI5681989.1"/>
    </source>
</evidence>
<dbReference type="Proteomes" id="UP001612415">
    <property type="component" value="Unassembled WGS sequence"/>
</dbReference>
<dbReference type="RefSeq" id="WP_398663104.1">
    <property type="nucleotide sequence ID" value="NZ_JBITDC010000036.1"/>
</dbReference>
<dbReference type="EMBL" id="JBITDC010000036">
    <property type="protein sequence ID" value="MFI5681989.1"/>
    <property type="molecule type" value="Genomic_DNA"/>
</dbReference>
<protein>
    <recommendedName>
        <fullName evidence="4">Methyltransferase type 11 domain-containing protein</fullName>
    </recommendedName>
</protein>
<organism evidence="2 3">
    <name type="scientific">Streptomyces cellulosae</name>
    <dbReference type="NCBI Taxonomy" id="1968"/>
    <lineage>
        <taxon>Bacteria</taxon>
        <taxon>Bacillati</taxon>
        <taxon>Actinomycetota</taxon>
        <taxon>Actinomycetes</taxon>
        <taxon>Kitasatosporales</taxon>
        <taxon>Streptomycetaceae</taxon>
        <taxon>Streptomyces</taxon>
    </lineage>
</organism>
<proteinExistence type="predicted"/>
<accession>A0ABW7YHV7</accession>
<evidence type="ECO:0008006" key="4">
    <source>
        <dbReference type="Google" id="ProtNLM"/>
    </source>
</evidence>
<reference evidence="2 3" key="1">
    <citation type="submission" date="2024-10" db="EMBL/GenBank/DDBJ databases">
        <title>The Natural Products Discovery Center: Release of the First 8490 Sequenced Strains for Exploring Actinobacteria Biosynthetic Diversity.</title>
        <authorList>
            <person name="Kalkreuter E."/>
            <person name="Kautsar S.A."/>
            <person name="Yang D."/>
            <person name="Bader C.D."/>
            <person name="Teijaro C.N."/>
            <person name="Fluegel L."/>
            <person name="Davis C.M."/>
            <person name="Simpson J.R."/>
            <person name="Lauterbach L."/>
            <person name="Steele A.D."/>
            <person name="Gui C."/>
            <person name="Meng S."/>
            <person name="Li G."/>
            <person name="Viehrig K."/>
            <person name="Ye F."/>
            <person name="Su P."/>
            <person name="Kiefer A.F."/>
            <person name="Nichols A."/>
            <person name="Cepeda A.J."/>
            <person name="Yan W."/>
            <person name="Fan B."/>
            <person name="Jiang Y."/>
            <person name="Adhikari A."/>
            <person name="Zheng C.-J."/>
            <person name="Schuster L."/>
            <person name="Cowan T.M."/>
            <person name="Smanski M.J."/>
            <person name="Chevrette M.G."/>
            <person name="De Carvalho L.P.S."/>
            <person name="Shen B."/>
        </authorList>
    </citation>
    <scope>NUCLEOTIDE SEQUENCE [LARGE SCALE GENOMIC DNA]</scope>
    <source>
        <strain evidence="2 3">NPDC051599</strain>
    </source>
</reference>
<keyword evidence="3" id="KW-1185">Reference proteome</keyword>